<evidence type="ECO:0000313" key="3">
    <source>
        <dbReference type="EMBL" id="SDI06003.1"/>
    </source>
</evidence>
<sequence>MTGNLWEASCTETVEPAALSGDHGADLVVIGGGFTGCSAALEAAQAGASVIVLEAERVGHGGSGRNVGLVNAGLWLPPDEVEQAMGQGPGERLNAALAAGPGEVFELIERYGIACEAVQAGTLHCAHAPKGFADLRERHRQQAARNAPVTLLDPETARGRLGSAGIHGALHDARAGTVQPMGYVRGLARAAAGLGARIVEGAPVSTIRREGTGWQVDFAGGRVRAGALLMATNAYHRETKGADLPPMTPVHFFQMATVPLSSNIAGSILPQGEGAWDTGLVMTSYRKDAAGRMILGAMGKPDAVGLHKAWAERALARLFPQAAGASLAYFWSGRIGMSDDKIPKILRIGPGGLAVFGYSGRGIAPGTVLGRAAARALLSGDESGLPLAPVDRHDESWTALRGLYYETGARLLHGLGARF</sequence>
<dbReference type="SUPFAM" id="SSF51905">
    <property type="entry name" value="FAD/NAD(P)-binding domain"/>
    <property type="match status" value="1"/>
</dbReference>
<dbReference type="EMBL" id="FNEB01000001">
    <property type="protein sequence ID" value="SDI06003.1"/>
    <property type="molecule type" value="Genomic_DNA"/>
</dbReference>
<dbReference type="PANTHER" id="PTHR13847">
    <property type="entry name" value="SARCOSINE DEHYDROGENASE-RELATED"/>
    <property type="match status" value="1"/>
</dbReference>
<dbReference type="PANTHER" id="PTHR13847:SF275">
    <property type="entry name" value="GAMMA-GLUTAMYLPUTRESCINE OXIDOREDUCTASE"/>
    <property type="match status" value="1"/>
</dbReference>
<evidence type="ECO:0000259" key="2">
    <source>
        <dbReference type="Pfam" id="PF01266"/>
    </source>
</evidence>
<dbReference type="Proteomes" id="UP000199340">
    <property type="component" value="Unassembled WGS sequence"/>
</dbReference>
<gene>
    <name evidence="3" type="ORF">SAMN05421850_101507</name>
</gene>
<name>A0A1G8HH82_9RHOB</name>
<dbReference type="InterPro" id="IPR006076">
    <property type="entry name" value="FAD-dep_OxRdtase"/>
</dbReference>
<keyword evidence="1" id="KW-0560">Oxidoreductase</keyword>
<dbReference type="STRING" id="490829.SAMN05421850_101507"/>
<dbReference type="AlphaFoldDB" id="A0A1G8HH82"/>
<dbReference type="GO" id="GO:0005737">
    <property type="term" value="C:cytoplasm"/>
    <property type="evidence" value="ECO:0007669"/>
    <property type="project" value="TreeGrafter"/>
</dbReference>
<organism evidence="3 4">
    <name type="scientific">Lutimaribacter saemankumensis</name>
    <dbReference type="NCBI Taxonomy" id="490829"/>
    <lineage>
        <taxon>Bacteria</taxon>
        <taxon>Pseudomonadati</taxon>
        <taxon>Pseudomonadota</taxon>
        <taxon>Alphaproteobacteria</taxon>
        <taxon>Rhodobacterales</taxon>
        <taxon>Roseobacteraceae</taxon>
        <taxon>Lutimaribacter</taxon>
    </lineage>
</organism>
<dbReference type="RefSeq" id="WP_090026146.1">
    <property type="nucleotide sequence ID" value="NZ_FNEB01000001.1"/>
</dbReference>
<keyword evidence="4" id="KW-1185">Reference proteome</keyword>
<accession>A0A1G8HH82</accession>
<dbReference type="Gene3D" id="3.30.9.10">
    <property type="entry name" value="D-Amino Acid Oxidase, subunit A, domain 2"/>
    <property type="match status" value="1"/>
</dbReference>
<evidence type="ECO:0000256" key="1">
    <source>
        <dbReference type="ARBA" id="ARBA00023002"/>
    </source>
</evidence>
<evidence type="ECO:0000313" key="4">
    <source>
        <dbReference type="Proteomes" id="UP000199340"/>
    </source>
</evidence>
<dbReference type="Pfam" id="PF01266">
    <property type="entry name" value="DAO"/>
    <property type="match status" value="1"/>
</dbReference>
<dbReference type="Gene3D" id="3.50.50.60">
    <property type="entry name" value="FAD/NAD(P)-binding domain"/>
    <property type="match status" value="1"/>
</dbReference>
<dbReference type="InterPro" id="IPR036188">
    <property type="entry name" value="FAD/NAD-bd_sf"/>
</dbReference>
<protein>
    <submittedName>
        <fullName evidence="3">Glycine/D-amino acid oxidase</fullName>
    </submittedName>
</protein>
<dbReference type="GO" id="GO:0016491">
    <property type="term" value="F:oxidoreductase activity"/>
    <property type="evidence" value="ECO:0007669"/>
    <property type="project" value="UniProtKB-KW"/>
</dbReference>
<proteinExistence type="predicted"/>
<reference evidence="3 4" key="1">
    <citation type="submission" date="2016-10" db="EMBL/GenBank/DDBJ databases">
        <authorList>
            <person name="de Groot N.N."/>
        </authorList>
    </citation>
    <scope>NUCLEOTIDE SEQUENCE [LARGE SCALE GENOMIC DNA]</scope>
    <source>
        <strain evidence="3 4">DSM 28010</strain>
    </source>
</reference>
<dbReference type="OrthoDB" id="9806601at2"/>
<feature type="domain" description="FAD dependent oxidoreductase" evidence="2">
    <location>
        <begin position="26"/>
        <end position="375"/>
    </location>
</feature>